<accession>A0ABQ6M7Q0</accession>
<keyword evidence="1" id="KW-0418">Kinase</keyword>
<sequence length="1820" mass="196532">MLLLLAALGAALDPALCTKVTVSGCHDKSSVASKVNGDYYLYMRDDYGTGASGACDADEVVEHQYIHTENGRILMKFLDTSTWGVVSVCGSSIRWVEGEAGDYPFVDTADNWQCKLIDDPTPVSVTCAEYGETSATDSAATNSSCPEGDFLPADTPPEATHDLASCVACPAEKEFSPEFSVGEDSCKDPAACVRVSVSLGESCAGVGVADFNGEYDIIEAGCGDRRGDGPQTFYNHESGGWLYKKPESETDPYTDVWSLGHECGLDGDSLHGVAGADSFELTGVASVGEVATEYQYWITDNPFMSTGTSWYCVDKAEFVPISIECSAFADDEVPCVPGSWSASGTGPGGNCLGACPAALPISSAGSTSAGDCGLCPAGKYTGSGLSVCEPCTLGRYSPEEGATSEDACLPCEAGTFTALKGSASCSACPGGTIAPLPGAEACSECVFGEFSEQGATECSSCPPQTPWSGVGSTLDGCSTRCLRVFSSTTCIEYTSGKLTFGYYDLMEEKCGNSTSNYPSFYNKEKDAYLMHDPKVHSNVDAGGRDWDIASGSCDGYNLRAVGTGGFAPYINSTGGLAPEQGAWHCGHSELSNAVILISDSYSSSNEFSCDLFEGEAAPCLPGSYSPSGLGFEGVCEQCPSHVPSSIKGATSVDECFSVAADLYAVTGHGAVVVYNDDTTTFQAFMNEGEDVKVTSLSFVDATSMLITDRARDEVLLVDIDGNTIRTFASVFSPASVVCLQEAGTVAVISDVVTQDPEVLFFPLGGNRTLSTSAYAPLSSAAIPDEAIAGAHIEIGVVLRDDANKNVTAFTAAEAAYFTVRATGILPQTEITTTIDGEVSLAKTASPETSLRATVTIPFAGEWEIEVTHGNKNRQHLRNSRSKVRVTQAHTDPASCTAEFPTAIRAGDTFAANVSTFDSYANPTIETGVTFTLEGEAPVSDHGAGFYSFWKRMTATGSYKVHAVLSDSNETVAGSPFNFEVLPAEADADASTHNIDASEAVDSSATTSLKLIVSPFDRFNNSVLDARGFAVRVNGGEPELLQPPAYSFLLPIATGSFDDIHLNFTLNGEEIANSPVTLSVTAHSLIYLFGFLSVALVLVVLLFRQLYIRISQQGFDASREKTVSVDMKLRTILNSKINVQNVYMSIEVLDVASDAINAVFRLIILLSKIESSVPRSLNIMFVILGAYALPLGFYQLVSRGRIKTNYRRIIHGDDPELAAALDAAGGALTPESIAIRQSLIILDLAVANLGIAGFFGEDVPSICLNGAVIIIEMIEGTPADRSLLASFFALLFSCMIAGRKSGLRQERRELRRKKADLEQLDGVQKMHSRLKVENEELVDEVRRKKHSEEELQVMVGALQAVSKERQDELREVMIDSKELKVDRLLGKGGFGVVNLATYQGGKVAMKQLLTVNEENVLRFRHECFLMKNLSHPHVVKLVGVCWSEDMFACCLEYAENGSLEDWLRRTVGGKKYEHASEAAYFGYVAAKKPAIGKNKRKQKKEKKKKVSLAEVMGLFADPRSGLEADVVEATYTTNIKRIVINIDVPTVSDREILARGVFGKAKYDYWHVAYSVNDDRRPVAAGNVRVNNLFGFFVKEAPGSEGEKSECWRMLRMDPKFQKGLGALNKIVATKVAETVVRPLAKLKEDVERLVKEYKPPEHEVKELELTWKGGLWRMALEAALGVQYLHHHRYWSDGGKRHNGVTNDVEEELEGWKECVIHRDLKPDNMLLTRDWTLKLTDFGEARAQNLGGAMTSVGTPIYISPEVMRGDSYDEKADTWSYGLCLVAMIRAEGTLEQFFYQALRKHKKRRTTKGLGMGQMTK</sequence>
<evidence type="ECO:0000256" key="2">
    <source>
        <dbReference type="ARBA" id="ARBA00022741"/>
    </source>
</evidence>
<keyword evidence="2 4" id="KW-0547">Nucleotide-binding</keyword>
<keyword evidence="6" id="KW-0812">Transmembrane</keyword>
<dbReference type="InterPro" id="IPR008271">
    <property type="entry name" value="Ser/Thr_kinase_AS"/>
</dbReference>
<keyword evidence="5" id="KW-0175">Coiled coil</keyword>
<evidence type="ECO:0000256" key="3">
    <source>
        <dbReference type="ARBA" id="ARBA00022840"/>
    </source>
</evidence>
<dbReference type="SUPFAM" id="SSF101898">
    <property type="entry name" value="NHL repeat"/>
    <property type="match status" value="1"/>
</dbReference>
<dbReference type="Gene3D" id="2.10.50.10">
    <property type="entry name" value="Tumor Necrosis Factor Receptor, subunit A, domain 2"/>
    <property type="match status" value="1"/>
</dbReference>
<evidence type="ECO:0000313" key="9">
    <source>
        <dbReference type="EMBL" id="GMI21093.1"/>
    </source>
</evidence>
<dbReference type="InterPro" id="IPR011009">
    <property type="entry name" value="Kinase-like_dom_sf"/>
</dbReference>
<feature type="transmembrane region" description="Helical" evidence="6">
    <location>
        <begin position="1084"/>
        <end position="1102"/>
    </location>
</feature>
<dbReference type="InterPro" id="IPR000719">
    <property type="entry name" value="Prot_kinase_dom"/>
</dbReference>
<feature type="domain" description="Protein kinase" evidence="8">
    <location>
        <begin position="1378"/>
        <end position="1820"/>
    </location>
</feature>
<organism evidence="9 10">
    <name type="scientific">Tetraparma gracilis</name>
    <dbReference type="NCBI Taxonomy" id="2962635"/>
    <lineage>
        <taxon>Eukaryota</taxon>
        <taxon>Sar</taxon>
        <taxon>Stramenopiles</taxon>
        <taxon>Ochrophyta</taxon>
        <taxon>Bolidophyceae</taxon>
        <taxon>Parmales</taxon>
        <taxon>Triparmaceae</taxon>
        <taxon>Tetraparma</taxon>
    </lineage>
</organism>
<keyword evidence="1" id="KW-0723">Serine/threonine-protein kinase</keyword>
<keyword evidence="7" id="KW-0732">Signal</keyword>
<dbReference type="PANTHER" id="PTHR44329">
    <property type="entry name" value="SERINE/THREONINE-PROTEIN KINASE TNNI3K-RELATED"/>
    <property type="match status" value="1"/>
</dbReference>
<reference evidence="9 10" key="1">
    <citation type="journal article" date="2023" name="Commun. Biol.">
        <title>Genome analysis of Parmales, the sister group of diatoms, reveals the evolutionary specialization of diatoms from phago-mixotrophs to photoautotrophs.</title>
        <authorList>
            <person name="Ban H."/>
            <person name="Sato S."/>
            <person name="Yoshikawa S."/>
            <person name="Yamada K."/>
            <person name="Nakamura Y."/>
            <person name="Ichinomiya M."/>
            <person name="Sato N."/>
            <person name="Blanc-Mathieu R."/>
            <person name="Endo H."/>
            <person name="Kuwata A."/>
            <person name="Ogata H."/>
        </authorList>
    </citation>
    <scope>NUCLEOTIDE SEQUENCE [LARGE SCALE GENOMIC DNA]</scope>
</reference>
<evidence type="ECO:0000256" key="4">
    <source>
        <dbReference type="PROSITE-ProRule" id="PRU10141"/>
    </source>
</evidence>
<keyword evidence="1" id="KW-0808">Transferase</keyword>
<keyword evidence="6" id="KW-0472">Membrane</keyword>
<dbReference type="SUPFAM" id="SSF56112">
    <property type="entry name" value="Protein kinase-like (PK-like)"/>
    <property type="match status" value="1"/>
</dbReference>
<feature type="binding site" evidence="4">
    <location>
        <position position="1405"/>
    </location>
    <ligand>
        <name>ATP</name>
        <dbReference type="ChEBI" id="CHEBI:30616"/>
    </ligand>
</feature>
<protein>
    <recommendedName>
        <fullName evidence="8">Protein kinase domain-containing protein</fullName>
    </recommendedName>
</protein>
<dbReference type="PROSITE" id="PS50011">
    <property type="entry name" value="PROTEIN_KINASE_DOM"/>
    <property type="match status" value="1"/>
</dbReference>
<dbReference type="Pfam" id="PF07714">
    <property type="entry name" value="PK_Tyr_Ser-Thr"/>
    <property type="match status" value="1"/>
</dbReference>
<gene>
    <name evidence="9" type="ORF">TeGR_g3841</name>
</gene>
<dbReference type="Pfam" id="PF00069">
    <property type="entry name" value="Pkinase"/>
    <property type="match status" value="1"/>
</dbReference>
<dbReference type="EMBL" id="BRYB01003814">
    <property type="protein sequence ID" value="GMI21093.1"/>
    <property type="molecule type" value="Genomic_DNA"/>
</dbReference>
<dbReference type="PROSITE" id="PS00108">
    <property type="entry name" value="PROTEIN_KINASE_ST"/>
    <property type="match status" value="1"/>
</dbReference>
<keyword evidence="10" id="KW-1185">Reference proteome</keyword>
<dbReference type="InterPro" id="IPR051681">
    <property type="entry name" value="Ser/Thr_Kinases-Pseudokinases"/>
</dbReference>
<evidence type="ECO:0000256" key="6">
    <source>
        <dbReference type="SAM" id="Phobius"/>
    </source>
</evidence>
<evidence type="ECO:0000256" key="7">
    <source>
        <dbReference type="SAM" id="SignalP"/>
    </source>
</evidence>
<dbReference type="PROSITE" id="PS00107">
    <property type="entry name" value="PROTEIN_KINASE_ATP"/>
    <property type="match status" value="1"/>
</dbReference>
<feature type="coiled-coil region" evidence="5">
    <location>
        <begin position="1299"/>
        <end position="1339"/>
    </location>
</feature>
<feature type="signal peptide" evidence="7">
    <location>
        <begin position="1"/>
        <end position="17"/>
    </location>
</feature>
<dbReference type="InterPro" id="IPR017441">
    <property type="entry name" value="Protein_kinase_ATP_BS"/>
</dbReference>
<proteinExistence type="predicted"/>
<feature type="transmembrane region" description="Helical" evidence="6">
    <location>
        <begin position="1176"/>
        <end position="1196"/>
    </location>
</feature>
<dbReference type="SMART" id="SM00220">
    <property type="entry name" value="S_TKc"/>
    <property type="match status" value="1"/>
</dbReference>
<dbReference type="InterPro" id="IPR001245">
    <property type="entry name" value="Ser-Thr/Tyr_kinase_cat_dom"/>
</dbReference>
<comment type="caution">
    <text evidence="9">The sequence shown here is derived from an EMBL/GenBank/DDBJ whole genome shotgun (WGS) entry which is preliminary data.</text>
</comment>
<dbReference type="CDD" id="cd00185">
    <property type="entry name" value="TNFRSF"/>
    <property type="match status" value="1"/>
</dbReference>
<keyword evidence="3 4" id="KW-0067">ATP-binding</keyword>
<feature type="chain" id="PRO_5046850820" description="Protein kinase domain-containing protein" evidence="7">
    <location>
        <begin position="18"/>
        <end position="1820"/>
    </location>
</feature>
<evidence type="ECO:0000256" key="5">
    <source>
        <dbReference type="SAM" id="Coils"/>
    </source>
</evidence>
<dbReference type="Proteomes" id="UP001165060">
    <property type="component" value="Unassembled WGS sequence"/>
</dbReference>
<evidence type="ECO:0000259" key="8">
    <source>
        <dbReference type="PROSITE" id="PS50011"/>
    </source>
</evidence>
<dbReference type="Pfam" id="PF07699">
    <property type="entry name" value="Ephrin_rec_like"/>
    <property type="match status" value="1"/>
</dbReference>
<name>A0ABQ6M7Q0_9STRA</name>
<keyword evidence="6" id="KW-1133">Transmembrane helix</keyword>
<dbReference type="Gene3D" id="1.10.510.10">
    <property type="entry name" value="Transferase(Phosphotransferase) domain 1"/>
    <property type="match status" value="2"/>
</dbReference>
<evidence type="ECO:0000313" key="10">
    <source>
        <dbReference type="Proteomes" id="UP001165060"/>
    </source>
</evidence>
<dbReference type="InterPro" id="IPR011641">
    <property type="entry name" value="Tyr-kin_ephrin_A/B_rcpt-like"/>
</dbReference>
<evidence type="ECO:0000256" key="1">
    <source>
        <dbReference type="ARBA" id="ARBA00022527"/>
    </source>
</evidence>
<dbReference type="SMART" id="SM01411">
    <property type="entry name" value="Ephrin_rec_like"/>
    <property type="match status" value="5"/>
</dbReference>